<dbReference type="EMBL" id="NEXX01000001">
    <property type="protein sequence ID" value="OUY09180.1"/>
    <property type="molecule type" value="Genomic_DNA"/>
</dbReference>
<organism evidence="4 5">
    <name type="scientific">Acinetobacter populi</name>
    <dbReference type="NCBI Taxonomy" id="1582270"/>
    <lineage>
        <taxon>Bacteria</taxon>
        <taxon>Pseudomonadati</taxon>
        <taxon>Pseudomonadota</taxon>
        <taxon>Gammaproteobacteria</taxon>
        <taxon>Moraxellales</taxon>
        <taxon>Moraxellaceae</taxon>
        <taxon>Acinetobacter</taxon>
    </lineage>
</organism>
<proteinExistence type="predicted"/>
<dbReference type="GO" id="GO:0008171">
    <property type="term" value="F:O-methyltransferase activity"/>
    <property type="evidence" value="ECO:0007669"/>
    <property type="project" value="InterPro"/>
</dbReference>
<sequence>MNTLTDKKVLNTLAVLHEKADADQELRSKERQIAKEKGQEIKHAWATAYSAVGAEEGHLLYFLATASQAKNIVEFGCSFGISTIYLAAAAKNNGGKVITTDFEPNKVAGAQENIKEAGLEDFVTILVGDALQTLASVERLIDFLFLDGAKDLYLPLFDLLYSKLSKNAIIVADNANQEGARPFVDYILKSESEFTSILLFNKRVLISYRN</sequence>
<keyword evidence="2" id="KW-0808">Transferase</keyword>
<dbReference type="InterPro" id="IPR029063">
    <property type="entry name" value="SAM-dependent_MTases_sf"/>
</dbReference>
<comment type="caution">
    <text evidence="4">The sequence shown here is derived from an EMBL/GenBank/DDBJ whole genome shotgun (WGS) entry which is preliminary data.</text>
</comment>
<evidence type="ECO:0008006" key="6">
    <source>
        <dbReference type="Google" id="ProtNLM"/>
    </source>
</evidence>
<protein>
    <recommendedName>
        <fullName evidence="6">Methyltransferase</fullName>
    </recommendedName>
</protein>
<evidence type="ECO:0000256" key="2">
    <source>
        <dbReference type="ARBA" id="ARBA00022679"/>
    </source>
</evidence>
<accession>A0A1Z9Z407</accession>
<dbReference type="Gene3D" id="3.40.50.150">
    <property type="entry name" value="Vaccinia Virus protein VP39"/>
    <property type="match status" value="1"/>
</dbReference>
<keyword evidence="1" id="KW-0489">Methyltransferase</keyword>
<evidence type="ECO:0000313" key="5">
    <source>
        <dbReference type="Proteomes" id="UP000196536"/>
    </source>
</evidence>
<dbReference type="PANTHER" id="PTHR43167:SF1">
    <property type="entry name" value="PUTATIVE (AFU_ORTHOLOGUE AFUA_6G01830)-RELATED"/>
    <property type="match status" value="1"/>
</dbReference>
<reference evidence="4 5" key="1">
    <citation type="submission" date="2017-05" db="EMBL/GenBank/DDBJ databases">
        <title>Acinetobacter populi ANC 5415 (= PBJ7), whole genome shotgun sequencing project.</title>
        <authorList>
            <person name="Nemec A."/>
            <person name="Radolfova-Krizova L."/>
        </authorList>
    </citation>
    <scope>NUCLEOTIDE SEQUENCE [LARGE SCALE GENOMIC DNA]</scope>
    <source>
        <strain evidence="4 5">PBJ7</strain>
    </source>
</reference>
<dbReference type="AlphaFoldDB" id="A0A1Z9Z407"/>
<dbReference type="Pfam" id="PF01596">
    <property type="entry name" value="Methyltransf_3"/>
    <property type="match status" value="1"/>
</dbReference>
<dbReference type="PANTHER" id="PTHR43167">
    <property type="entry name" value="PUTATIVE (AFU_ORTHOLOGUE AFUA_6G01830)-RELATED"/>
    <property type="match status" value="1"/>
</dbReference>
<dbReference type="Proteomes" id="UP000196536">
    <property type="component" value="Unassembled WGS sequence"/>
</dbReference>
<dbReference type="InterPro" id="IPR002935">
    <property type="entry name" value="SAM_O-MeTrfase"/>
</dbReference>
<keyword evidence="5" id="KW-1185">Reference proteome</keyword>
<dbReference type="PROSITE" id="PS51682">
    <property type="entry name" value="SAM_OMT_I"/>
    <property type="match status" value="1"/>
</dbReference>
<dbReference type="RefSeq" id="WP_087619836.1">
    <property type="nucleotide sequence ID" value="NZ_NEXX01000001.1"/>
</dbReference>
<keyword evidence="3" id="KW-0949">S-adenosyl-L-methionine</keyword>
<dbReference type="GO" id="GO:0032259">
    <property type="term" value="P:methylation"/>
    <property type="evidence" value="ECO:0007669"/>
    <property type="project" value="UniProtKB-KW"/>
</dbReference>
<evidence type="ECO:0000256" key="3">
    <source>
        <dbReference type="ARBA" id="ARBA00022691"/>
    </source>
</evidence>
<dbReference type="SUPFAM" id="SSF53335">
    <property type="entry name" value="S-adenosyl-L-methionine-dependent methyltransferases"/>
    <property type="match status" value="1"/>
</dbReference>
<dbReference type="OrthoDB" id="9799672at2"/>
<evidence type="ECO:0000256" key="1">
    <source>
        <dbReference type="ARBA" id="ARBA00022603"/>
    </source>
</evidence>
<evidence type="ECO:0000313" key="4">
    <source>
        <dbReference type="EMBL" id="OUY09180.1"/>
    </source>
</evidence>
<gene>
    <name evidence="4" type="ORF">CAP51_06190</name>
</gene>
<name>A0A1Z9Z407_9GAMM</name>